<proteinExistence type="inferred from homology"/>
<keyword evidence="2" id="KW-1003">Cell membrane</keyword>
<evidence type="ECO:0000256" key="9">
    <source>
        <dbReference type="RuleBase" id="RU000688"/>
    </source>
</evidence>
<keyword evidence="5 9" id="KW-0297">G-protein coupled receptor</keyword>
<dbReference type="GO" id="GO:0004937">
    <property type="term" value="F:alpha1-adrenergic receptor activity"/>
    <property type="evidence" value="ECO:0007669"/>
    <property type="project" value="TreeGrafter"/>
</dbReference>
<dbReference type="InterPro" id="IPR000276">
    <property type="entry name" value="GPCR_Rhodpsn"/>
</dbReference>
<sequence length="671" mass="76300">MAPKGRFLFDAQPQRVHPPFQWRLSHGVSSHVASELPRPNPNRANFLRRASRHRVIVIMFYGLLLRDCIATPKFPPRRPKYNPIPLTQRGGSLRAESLKQSVPENDDRPAGHDAFHVRTPAEQPLRVLQKTHGEPQFRLRMPLVSTPEDAPIYLSLPLIILFAFPASFIILCTVFGNLLVLCFKAKVGRTNTTLLVWNLGLTDFLVGILVLPLAAMHLIFRKWMFSRTICRIWVAADVTFCTCSVVTICIISVDRYLAVTRPLHYKSVVTKAKVIVVMITIWTFSSMILLTTVRWDQPDCVDHSICFAGNEIRYLAHSVVFAFFLPAAVTLTLYWRIYRLARNRQRALDRGFLMVLGHNMNFLTNTLTSQQSTTMRVHFGKNNGMVEHQRRVLRTHERIAKTLGVVSCSFLFCWLPFFLLYLTNFVCKGCIPTIAIDISSWLGYCNSMINPIIYAFTVKEFKRSALRMVLPIWRTAYRILPKYVGTPPEHVTSRMSRTGNRAKGRQKQYDRRLSLTRKTKLPPTGSHRRRMTEPAVFTLNNVEKEISKQQPIIEENEVEEDDSATHHFTTTDLDLRPVPTTHSDTTFCPANPNRRSSGYSSRGSFRSDRRLSSCLQNGYRKVSANGVRKTSELKAPLAIANGTPATVACNGNAQKDACSVTVYCVTNEMNV</sequence>
<comment type="similarity">
    <text evidence="9">Belongs to the G-protein coupled receptor 1 family.</text>
</comment>
<feature type="region of interest" description="Disordered" evidence="10">
    <location>
        <begin position="490"/>
        <end position="529"/>
    </location>
</feature>
<evidence type="ECO:0000256" key="4">
    <source>
        <dbReference type="ARBA" id="ARBA00022989"/>
    </source>
</evidence>
<feature type="transmembrane region" description="Helical" evidence="11">
    <location>
        <begin position="399"/>
        <end position="422"/>
    </location>
</feature>
<comment type="subcellular location">
    <subcellularLocation>
        <location evidence="1">Cell membrane</location>
        <topology evidence="1">Multi-pass membrane protein</topology>
    </subcellularLocation>
</comment>
<dbReference type="GO" id="GO:0043410">
    <property type="term" value="P:positive regulation of MAPK cascade"/>
    <property type="evidence" value="ECO:0007669"/>
    <property type="project" value="TreeGrafter"/>
</dbReference>
<dbReference type="PANTHER" id="PTHR24248">
    <property type="entry name" value="ADRENERGIC RECEPTOR-RELATED G-PROTEIN COUPLED RECEPTOR"/>
    <property type="match status" value="1"/>
</dbReference>
<feature type="compositionally biased region" description="Low complexity" evidence="10">
    <location>
        <begin position="594"/>
        <end position="604"/>
    </location>
</feature>
<keyword evidence="4 11" id="KW-1133">Transmembrane helix</keyword>
<name>A0AA39M8R5_9BILA</name>
<dbReference type="GO" id="GO:0071880">
    <property type="term" value="P:adenylate cyclase-activating adrenergic receptor signaling pathway"/>
    <property type="evidence" value="ECO:0007669"/>
    <property type="project" value="TreeGrafter"/>
</dbReference>
<dbReference type="PRINTS" id="PR00237">
    <property type="entry name" value="GPCRRHODOPSN"/>
</dbReference>
<organism evidence="13 14">
    <name type="scientific">Steinernema hermaphroditum</name>
    <dbReference type="NCBI Taxonomy" id="289476"/>
    <lineage>
        <taxon>Eukaryota</taxon>
        <taxon>Metazoa</taxon>
        <taxon>Ecdysozoa</taxon>
        <taxon>Nematoda</taxon>
        <taxon>Chromadorea</taxon>
        <taxon>Rhabditida</taxon>
        <taxon>Tylenchina</taxon>
        <taxon>Panagrolaimomorpha</taxon>
        <taxon>Strongyloidoidea</taxon>
        <taxon>Steinernematidae</taxon>
        <taxon>Steinernema</taxon>
    </lineage>
</organism>
<evidence type="ECO:0000256" key="2">
    <source>
        <dbReference type="ARBA" id="ARBA00022475"/>
    </source>
</evidence>
<feature type="transmembrane region" description="Helical" evidence="11">
    <location>
        <begin position="232"/>
        <end position="253"/>
    </location>
</feature>
<dbReference type="Gene3D" id="1.20.1070.10">
    <property type="entry name" value="Rhodopsin 7-helix transmembrane proteins"/>
    <property type="match status" value="1"/>
</dbReference>
<evidence type="ECO:0000256" key="7">
    <source>
        <dbReference type="ARBA" id="ARBA00023170"/>
    </source>
</evidence>
<keyword evidence="7 9" id="KW-0675">Receptor</keyword>
<evidence type="ECO:0000256" key="8">
    <source>
        <dbReference type="ARBA" id="ARBA00023224"/>
    </source>
</evidence>
<feature type="transmembrane region" description="Helical" evidence="11">
    <location>
        <begin position="315"/>
        <end position="335"/>
    </location>
</feature>
<evidence type="ECO:0000313" key="13">
    <source>
        <dbReference type="EMBL" id="KAK0424684.1"/>
    </source>
</evidence>
<evidence type="ECO:0000313" key="14">
    <source>
        <dbReference type="Proteomes" id="UP001175271"/>
    </source>
</evidence>
<dbReference type="Proteomes" id="UP001175271">
    <property type="component" value="Unassembled WGS sequence"/>
</dbReference>
<dbReference type="SMART" id="SM01381">
    <property type="entry name" value="7TM_GPCR_Srsx"/>
    <property type="match status" value="1"/>
</dbReference>
<feature type="region of interest" description="Disordered" evidence="10">
    <location>
        <begin position="557"/>
        <end position="606"/>
    </location>
</feature>
<feature type="compositionally biased region" description="Basic residues" evidence="10">
    <location>
        <begin position="514"/>
        <end position="529"/>
    </location>
</feature>
<dbReference type="PROSITE" id="PS00237">
    <property type="entry name" value="G_PROTEIN_RECEP_F1_1"/>
    <property type="match status" value="1"/>
</dbReference>
<evidence type="ECO:0000256" key="11">
    <source>
        <dbReference type="SAM" id="Phobius"/>
    </source>
</evidence>
<dbReference type="PANTHER" id="PTHR24248:SF72">
    <property type="entry name" value="G-PROTEIN COUPLED RECEPTORS FAMILY 1 PROFILE DOMAIN-CONTAINING PROTEIN"/>
    <property type="match status" value="1"/>
</dbReference>
<dbReference type="PROSITE" id="PS50262">
    <property type="entry name" value="G_PROTEIN_RECEP_F1_2"/>
    <property type="match status" value="1"/>
</dbReference>
<dbReference type="EMBL" id="JAUCMV010000001">
    <property type="protein sequence ID" value="KAK0424684.1"/>
    <property type="molecule type" value="Genomic_DNA"/>
</dbReference>
<reference evidence="13" key="1">
    <citation type="submission" date="2023-06" db="EMBL/GenBank/DDBJ databases">
        <title>Genomic analysis of the entomopathogenic nematode Steinernema hermaphroditum.</title>
        <authorList>
            <person name="Schwarz E.M."/>
            <person name="Heppert J.K."/>
            <person name="Baniya A."/>
            <person name="Schwartz H.T."/>
            <person name="Tan C.-H."/>
            <person name="Antoshechkin I."/>
            <person name="Sternberg P.W."/>
            <person name="Goodrich-Blair H."/>
            <person name="Dillman A.R."/>
        </authorList>
    </citation>
    <scope>NUCLEOTIDE SEQUENCE</scope>
    <source>
        <strain evidence="13">PS9179</strain>
        <tissue evidence="13">Whole animal</tissue>
    </source>
</reference>
<dbReference type="GO" id="GO:0007204">
    <property type="term" value="P:positive regulation of cytosolic calcium ion concentration"/>
    <property type="evidence" value="ECO:0007669"/>
    <property type="project" value="TreeGrafter"/>
</dbReference>
<evidence type="ECO:0000256" key="10">
    <source>
        <dbReference type="SAM" id="MobiDB-lite"/>
    </source>
</evidence>
<dbReference type="GO" id="GO:0007200">
    <property type="term" value="P:phospholipase C-activating G protein-coupled receptor signaling pathway"/>
    <property type="evidence" value="ECO:0007669"/>
    <property type="project" value="TreeGrafter"/>
</dbReference>
<dbReference type="GO" id="GO:0007267">
    <property type="term" value="P:cell-cell signaling"/>
    <property type="evidence" value="ECO:0007669"/>
    <property type="project" value="TreeGrafter"/>
</dbReference>
<feature type="transmembrane region" description="Helical" evidence="11">
    <location>
        <begin position="274"/>
        <end position="295"/>
    </location>
</feature>
<dbReference type="GO" id="GO:0005886">
    <property type="term" value="C:plasma membrane"/>
    <property type="evidence" value="ECO:0007669"/>
    <property type="project" value="UniProtKB-SubCell"/>
</dbReference>
<evidence type="ECO:0000256" key="1">
    <source>
        <dbReference type="ARBA" id="ARBA00004651"/>
    </source>
</evidence>
<evidence type="ECO:0000256" key="6">
    <source>
        <dbReference type="ARBA" id="ARBA00023136"/>
    </source>
</evidence>
<dbReference type="Pfam" id="PF00001">
    <property type="entry name" value="7tm_1"/>
    <property type="match status" value="1"/>
</dbReference>
<feature type="transmembrane region" description="Helical" evidence="11">
    <location>
        <begin position="195"/>
        <end position="220"/>
    </location>
</feature>
<feature type="domain" description="G-protein coupled receptors family 1 profile" evidence="12">
    <location>
        <begin position="166"/>
        <end position="454"/>
    </location>
</feature>
<evidence type="ECO:0000259" key="12">
    <source>
        <dbReference type="PROSITE" id="PS50262"/>
    </source>
</evidence>
<dbReference type="SUPFAM" id="SSF81321">
    <property type="entry name" value="Family A G protein-coupled receptor-like"/>
    <property type="match status" value="1"/>
</dbReference>
<keyword evidence="6 11" id="KW-0472">Membrane</keyword>
<gene>
    <name evidence="13" type="ORF">QR680_008791</name>
</gene>
<dbReference type="AlphaFoldDB" id="A0AA39M8R5"/>
<keyword evidence="14" id="KW-1185">Reference proteome</keyword>
<keyword evidence="8 9" id="KW-0807">Transducer</keyword>
<keyword evidence="3 9" id="KW-0812">Transmembrane</keyword>
<dbReference type="InterPro" id="IPR017452">
    <property type="entry name" value="GPCR_Rhodpsn_7TM"/>
</dbReference>
<evidence type="ECO:0000256" key="5">
    <source>
        <dbReference type="ARBA" id="ARBA00023040"/>
    </source>
</evidence>
<dbReference type="FunFam" id="1.20.1070.10:FF:000469">
    <property type="entry name" value="SERotonin/octopamine receptor family"/>
    <property type="match status" value="1"/>
</dbReference>
<evidence type="ECO:0000256" key="3">
    <source>
        <dbReference type="ARBA" id="ARBA00022692"/>
    </source>
</evidence>
<comment type="caution">
    <text evidence="13">The sequence shown here is derived from an EMBL/GenBank/DDBJ whole genome shotgun (WGS) entry which is preliminary data.</text>
</comment>
<protein>
    <recommendedName>
        <fullName evidence="12">G-protein coupled receptors family 1 profile domain-containing protein</fullName>
    </recommendedName>
</protein>
<dbReference type="CDD" id="cd14967">
    <property type="entry name" value="7tmA_amine_R-like"/>
    <property type="match status" value="1"/>
</dbReference>
<feature type="transmembrane region" description="Helical" evidence="11">
    <location>
        <begin position="152"/>
        <end position="183"/>
    </location>
</feature>
<accession>A0AA39M8R5</accession>